<dbReference type="EMBL" id="MCFL01000074">
    <property type="protein sequence ID" value="ORZ30828.1"/>
    <property type="molecule type" value="Genomic_DNA"/>
</dbReference>
<proteinExistence type="predicted"/>
<accession>A0A1Y2H8A1</accession>
<dbReference type="Proteomes" id="UP000193411">
    <property type="component" value="Unassembled WGS sequence"/>
</dbReference>
<feature type="non-terminal residue" evidence="1">
    <location>
        <position position="152"/>
    </location>
</feature>
<sequence>MIAPNKADSAIMRNGHSVTQQTFDTVWRFWYETVLRTKARTWYDLSSFAFTVGIGAYDAAPTLTVVASFAAGRVAAAGSASAGGAGAVSPEAVMFLSGAESSDVFLASKMRVLPGRGVEDDAPEMGDKTWPGRTLFVEGARGAVCIDSHSPL</sequence>
<comment type="caution">
    <text evidence="1">The sequence shown here is derived from an EMBL/GenBank/DDBJ whole genome shotgun (WGS) entry which is preliminary data.</text>
</comment>
<gene>
    <name evidence="1" type="ORF">BCR44DRAFT_1443904</name>
</gene>
<organism evidence="1 2">
    <name type="scientific">Catenaria anguillulae PL171</name>
    <dbReference type="NCBI Taxonomy" id="765915"/>
    <lineage>
        <taxon>Eukaryota</taxon>
        <taxon>Fungi</taxon>
        <taxon>Fungi incertae sedis</taxon>
        <taxon>Blastocladiomycota</taxon>
        <taxon>Blastocladiomycetes</taxon>
        <taxon>Blastocladiales</taxon>
        <taxon>Catenariaceae</taxon>
        <taxon>Catenaria</taxon>
    </lineage>
</organism>
<protein>
    <submittedName>
        <fullName evidence="1">Uncharacterized protein</fullName>
    </submittedName>
</protein>
<evidence type="ECO:0000313" key="2">
    <source>
        <dbReference type="Proteomes" id="UP000193411"/>
    </source>
</evidence>
<keyword evidence="2" id="KW-1185">Reference proteome</keyword>
<name>A0A1Y2H8A1_9FUNG</name>
<reference evidence="1 2" key="1">
    <citation type="submission" date="2016-07" db="EMBL/GenBank/DDBJ databases">
        <title>Pervasive Adenine N6-methylation of Active Genes in Fungi.</title>
        <authorList>
            <consortium name="DOE Joint Genome Institute"/>
            <person name="Mondo S.J."/>
            <person name="Dannebaum R.O."/>
            <person name="Kuo R.C."/>
            <person name="Labutti K."/>
            <person name="Haridas S."/>
            <person name="Kuo A."/>
            <person name="Salamov A."/>
            <person name="Ahrendt S.R."/>
            <person name="Lipzen A."/>
            <person name="Sullivan W."/>
            <person name="Andreopoulos W.B."/>
            <person name="Clum A."/>
            <person name="Lindquist E."/>
            <person name="Daum C."/>
            <person name="Ramamoorthy G.K."/>
            <person name="Gryganskyi A."/>
            <person name="Culley D."/>
            <person name="Magnuson J.K."/>
            <person name="James T.Y."/>
            <person name="O'Malley M.A."/>
            <person name="Stajich J.E."/>
            <person name="Spatafora J.W."/>
            <person name="Visel A."/>
            <person name="Grigoriev I.V."/>
        </authorList>
    </citation>
    <scope>NUCLEOTIDE SEQUENCE [LARGE SCALE GENOMIC DNA]</scope>
    <source>
        <strain evidence="1 2">PL171</strain>
    </source>
</reference>
<evidence type="ECO:0000313" key="1">
    <source>
        <dbReference type="EMBL" id="ORZ30828.1"/>
    </source>
</evidence>
<dbReference type="AlphaFoldDB" id="A0A1Y2H8A1"/>